<evidence type="ECO:0000256" key="3">
    <source>
        <dbReference type="SAM" id="MobiDB-lite"/>
    </source>
</evidence>
<sequence length="560" mass="62131">MPGVCLVSDLGFFYLVKLPGQLRMRKDVFWKLSTHLRDTGLVCDSVHVSVEEKLAIFLHTVGHNLQNRVVGFFLKRSSYTDCIGALDGTHIPAFVPENIANRFRGRKSYPTQNVLAVVDFDLRFTYVLAGWEGSTHDSVVLKAALKEQMGFQCQKAVKPFVSYFVVGKYYLADAGYAPRPVHKMDEAESNMISKGKECKGDKNARAKAINWPVAISEFLLDWYIEKKIEMPPKAVFKKMHHTACTTAINKKYGCSYSVEQVQRHFRRHKETWGLVARYSNESGSGFDGVNKQVMLSQSTLDGLSANDRGILSKPIQFYDKLKELFSGSSADGSFMHDPFSAAETDNGDKVKDDMMNDMSTFDEAKGPTGHDSDKLDTDSDDCEVVAALAATDSQVSSSNVAALKPNKKSFKKSAKPNTLSQNDKAKRPKPRSSQASQDDTNMDVLLTSTLIGIRETLASPVQTVAPKDPNAPLWDMLKKIPLPPDERMSVGMHLCKPEFAVHRGFLVSMGQEYLERWVYTYLSDNYPAGKRASDDLVGNLGNNDPASNLGDDPAVNSSPF</sequence>
<dbReference type="PANTHER" id="PTHR47906:SF7">
    <property type="entry name" value="OS05G0203500 PROTEIN"/>
    <property type="match status" value="1"/>
</dbReference>
<evidence type="ECO:0000259" key="4">
    <source>
        <dbReference type="Pfam" id="PF13359"/>
    </source>
</evidence>
<feature type="region of interest" description="Disordered" evidence="3">
    <location>
        <begin position="395"/>
        <end position="441"/>
    </location>
</feature>
<name>R7W4N2_AEGTA</name>
<dbReference type="AlphaFoldDB" id="R7W4N2"/>
<dbReference type="GO" id="GO:0046872">
    <property type="term" value="F:metal ion binding"/>
    <property type="evidence" value="ECO:0007669"/>
    <property type="project" value="UniProtKB-KW"/>
</dbReference>
<organism evidence="6">
    <name type="scientific">Aegilops tauschii</name>
    <name type="common">Tausch's goatgrass</name>
    <name type="synonym">Aegilops squarrosa</name>
    <dbReference type="NCBI Taxonomy" id="37682"/>
    <lineage>
        <taxon>Eukaryota</taxon>
        <taxon>Viridiplantae</taxon>
        <taxon>Streptophyta</taxon>
        <taxon>Embryophyta</taxon>
        <taxon>Tracheophyta</taxon>
        <taxon>Spermatophyta</taxon>
        <taxon>Magnoliopsida</taxon>
        <taxon>Liliopsida</taxon>
        <taxon>Poales</taxon>
        <taxon>Poaceae</taxon>
        <taxon>BOP clade</taxon>
        <taxon>Pooideae</taxon>
        <taxon>Triticodae</taxon>
        <taxon>Triticeae</taxon>
        <taxon>Triticinae</taxon>
        <taxon>Aegilops</taxon>
    </lineage>
</organism>
<proteinExistence type="predicted"/>
<dbReference type="ExpressionAtlas" id="R7W4N2">
    <property type="expression patterns" value="baseline"/>
</dbReference>
<feature type="compositionally biased region" description="Basic and acidic residues" evidence="3">
    <location>
        <begin position="362"/>
        <end position="377"/>
    </location>
</feature>
<feature type="domain" description="DUF8040" evidence="5">
    <location>
        <begin position="21"/>
        <end position="80"/>
    </location>
</feature>
<dbReference type="Pfam" id="PF26138">
    <property type="entry name" value="DUF8040"/>
    <property type="match status" value="1"/>
</dbReference>
<reference evidence="6" key="1">
    <citation type="submission" date="2015-06" db="UniProtKB">
        <authorList>
            <consortium name="EnsemblPlants"/>
        </authorList>
    </citation>
    <scope>IDENTIFICATION</scope>
</reference>
<dbReference type="InterPro" id="IPR058353">
    <property type="entry name" value="DUF8040"/>
</dbReference>
<evidence type="ECO:0000256" key="2">
    <source>
        <dbReference type="ARBA" id="ARBA00022723"/>
    </source>
</evidence>
<accession>R7W4N2</accession>
<evidence type="ECO:0000256" key="1">
    <source>
        <dbReference type="ARBA" id="ARBA00001968"/>
    </source>
</evidence>
<comment type="cofactor">
    <cofactor evidence="1">
        <name>a divalent metal cation</name>
        <dbReference type="ChEBI" id="CHEBI:60240"/>
    </cofactor>
</comment>
<evidence type="ECO:0000313" key="6">
    <source>
        <dbReference type="EnsemblPlants" id="EMT15306"/>
    </source>
</evidence>
<evidence type="ECO:0000259" key="5">
    <source>
        <dbReference type="Pfam" id="PF26138"/>
    </source>
</evidence>
<dbReference type="PANTHER" id="PTHR47906">
    <property type="entry name" value="OSJNBB0050O03.9 PROTEIN-RELATED"/>
    <property type="match status" value="1"/>
</dbReference>
<feature type="domain" description="DDE Tnp4" evidence="4">
    <location>
        <begin position="86"/>
        <end position="199"/>
    </location>
</feature>
<dbReference type="Pfam" id="PF13359">
    <property type="entry name" value="DDE_Tnp_4"/>
    <property type="match status" value="1"/>
</dbReference>
<dbReference type="EnsemblPlants" id="EMT15306">
    <property type="protein sequence ID" value="EMT15306"/>
    <property type="gene ID" value="F775_33167"/>
</dbReference>
<feature type="region of interest" description="Disordered" evidence="3">
    <location>
        <begin position="537"/>
        <end position="560"/>
    </location>
</feature>
<protein>
    <submittedName>
        <fullName evidence="6">Uncharacterized protein</fullName>
    </submittedName>
</protein>
<feature type="compositionally biased region" description="Basic residues" evidence="3">
    <location>
        <begin position="405"/>
        <end position="414"/>
    </location>
</feature>
<feature type="region of interest" description="Disordered" evidence="3">
    <location>
        <begin position="336"/>
        <end position="378"/>
    </location>
</feature>
<keyword evidence="2" id="KW-0479">Metal-binding</keyword>
<dbReference type="InterPro" id="IPR027806">
    <property type="entry name" value="HARBI1_dom"/>
</dbReference>